<evidence type="ECO:0000256" key="1">
    <source>
        <dbReference type="ARBA" id="ARBA00004651"/>
    </source>
</evidence>
<feature type="transmembrane region" description="Helical" evidence="7">
    <location>
        <begin position="109"/>
        <end position="125"/>
    </location>
</feature>
<evidence type="ECO:0000313" key="9">
    <source>
        <dbReference type="EMBL" id="MBC5695918.1"/>
    </source>
</evidence>
<dbReference type="Proteomes" id="UP000641741">
    <property type="component" value="Unassembled WGS sequence"/>
</dbReference>
<feature type="transmembrane region" description="Helical" evidence="7">
    <location>
        <begin position="50"/>
        <end position="67"/>
    </location>
</feature>
<accession>A0ABR7GNP9</accession>
<feature type="transmembrane region" description="Helical" evidence="7">
    <location>
        <begin position="17"/>
        <end position="38"/>
    </location>
</feature>
<protein>
    <submittedName>
        <fullName evidence="9">LTA synthase family protein</fullName>
    </submittedName>
</protein>
<evidence type="ECO:0000256" key="2">
    <source>
        <dbReference type="ARBA" id="ARBA00004936"/>
    </source>
</evidence>
<feature type="transmembrane region" description="Helical" evidence="7">
    <location>
        <begin position="183"/>
        <end position="200"/>
    </location>
</feature>
<evidence type="ECO:0000256" key="5">
    <source>
        <dbReference type="ARBA" id="ARBA00022989"/>
    </source>
</evidence>
<proteinExistence type="predicted"/>
<keyword evidence="5 7" id="KW-1133">Transmembrane helix</keyword>
<dbReference type="PANTHER" id="PTHR47371">
    <property type="entry name" value="LIPOTEICHOIC ACID SYNTHASE"/>
    <property type="match status" value="1"/>
</dbReference>
<dbReference type="InterPro" id="IPR000917">
    <property type="entry name" value="Sulfatase_N"/>
</dbReference>
<dbReference type="SUPFAM" id="SSF53649">
    <property type="entry name" value="Alkaline phosphatase-like"/>
    <property type="match status" value="1"/>
</dbReference>
<keyword evidence="6 7" id="KW-0472">Membrane</keyword>
<evidence type="ECO:0000256" key="3">
    <source>
        <dbReference type="ARBA" id="ARBA00022475"/>
    </source>
</evidence>
<dbReference type="Pfam" id="PF00884">
    <property type="entry name" value="Sulfatase"/>
    <property type="match status" value="1"/>
</dbReference>
<keyword evidence="10" id="KW-1185">Reference proteome</keyword>
<dbReference type="EMBL" id="JACOPK010000006">
    <property type="protein sequence ID" value="MBC5695918.1"/>
    <property type="molecule type" value="Genomic_DNA"/>
</dbReference>
<name>A0ABR7GNP9_9FIRM</name>
<evidence type="ECO:0000313" key="10">
    <source>
        <dbReference type="Proteomes" id="UP000641741"/>
    </source>
</evidence>
<reference evidence="9 10" key="1">
    <citation type="submission" date="2020-08" db="EMBL/GenBank/DDBJ databases">
        <title>Genome public.</title>
        <authorList>
            <person name="Liu C."/>
            <person name="Sun Q."/>
        </authorList>
    </citation>
    <scope>NUCLEOTIDE SEQUENCE [LARGE SCALE GENOMIC DNA]</scope>
    <source>
        <strain evidence="9 10">M2</strain>
    </source>
</reference>
<evidence type="ECO:0000256" key="6">
    <source>
        <dbReference type="ARBA" id="ARBA00023136"/>
    </source>
</evidence>
<sequence length="658" mass="73602">MGKHELKNKKDEGKWNWALLAANVLLTLCFAAVFWPILHKGSLSFLDKTSNLLALAAFLPLVLRPWKKAPAPLALLHDLLLLGSASAVSVVVVEYMVKGGSVGLEQSFWQGWLCYIGLYAAAYLITARGRHAVCVGMGISLLHGLIDHYVMLFRGTPVMLSDVFSIGTAANVAQGYSAPVELSVLRGVSTAVLYCVLVCLMQRRWKLFDRWYVRRGCSLIVVALAAYAVHYGLGITGTSINFWASSRSYSEFYYFLRCAGRSIVRAPEGYSADGLQTLAEDYKGEQGTKTPNIIVIMNESFSDLGIVGNFETNEDYMPFVHSMQKGQKNTITGNLLVSTFGGGTANTEFEFLSGDTMAFLPFGCSPYQMYVKSEMPSLVGALEAQNYQTVAMHPYLSTSWNRPQVYQSFGFDEQCYEDSFPSDVERVRGRVSDSASYKKIIELYENKPKGQPFFLFDVTMQNHGGYEREGYPAFEEKIRLTGEYEGRYQQVDTYLSLVRCSDEAVQELISYFANVSEDTAIIFFGDHQPNVPSAFYDELYGNTDAERSREQKQTKLITPFFIWANYDIGSQTGVEISANYLSAFALDALGCSTSGFDELRLAAQQSVPRINSYGYYLADGSWHDNETLSECEALTAYRSAQYAQIFDPKKRIPQWYLP</sequence>
<feature type="transmembrane region" description="Helical" evidence="7">
    <location>
        <begin position="132"/>
        <end position="151"/>
    </location>
</feature>
<keyword evidence="3" id="KW-1003">Cell membrane</keyword>
<keyword evidence="4 7" id="KW-0812">Transmembrane</keyword>
<gene>
    <name evidence="9" type="ORF">H8S02_08165</name>
</gene>
<dbReference type="CDD" id="cd16015">
    <property type="entry name" value="LTA_synthase"/>
    <property type="match status" value="1"/>
</dbReference>
<evidence type="ECO:0000256" key="7">
    <source>
        <dbReference type="SAM" id="Phobius"/>
    </source>
</evidence>
<evidence type="ECO:0000259" key="8">
    <source>
        <dbReference type="Pfam" id="PF00884"/>
    </source>
</evidence>
<comment type="pathway">
    <text evidence="2">Cell wall biogenesis; lipoteichoic acid biosynthesis.</text>
</comment>
<organism evidence="9 10">
    <name type="scientific">Agathobaculum hominis</name>
    <dbReference type="NCBI Taxonomy" id="2763014"/>
    <lineage>
        <taxon>Bacteria</taxon>
        <taxon>Bacillati</taxon>
        <taxon>Bacillota</taxon>
        <taxon>Clostridia</taxon>
        <taxon>Eubacteriales</taxon>
        <taxon>Butyricicoccaceae</taxon>
        <taxon>Agathobaculum</taxon>
    </lineage>
</organism>
<comment type="caution">
    <text evidence="9">The sequence shown here is derived from an EMBL/GenBank/DDBJ whole genome shotgun (WGS) entry which is preliminary data.</text>
</comment>
<feature type="transmembrane region" description="Helical" evidence="7">
    <location>
        <begin position="79"/>
        <end position="97"/>
    </location>
</feature>
<evidence type="ECO:0000256" key="4">
    <source>
        <dbReference type="ARBA" id="ARBA00022692"/>
    </source>
</evidence>
<dbReference type="InterPro" id="IPR017850">
    <property type="entry name" value="Alkaline_phosphatase_core_sf"/>
</dbReference>
<feature type="transmembrane region" description="Helical" evidence="7">
    <location>
        <begin position="212"/>
        <end position="233"/>
    </location>
</feature>
<comment type="subcellular location">
    <subcellularLocation>
        <location evidence="1">Cell membrane</location>
        <topology evidence="1">Multi-pass membrane protein</topology>
    </subcellularLocation>
</comment>
<feature type="domain" description="Sulfatase N-terminal" evidence="8">
    <location>
        <begin position="291"/>
        <end position="590"/>
    </location>
</feature>
<dbReference type="InterPro" id="IPR050448">
    <property type="entry name" value="OpgB/LTA_synthase_biosynth"/>
</dbReference>
<dbReference type="Gene3D" id="3.40.720.10">
    <property type="entry name" value="Alkaline Phosphatase, subunit A"/>
    <property type="match status" value="1"/>
</dbReference>
<dbReference type="PANTHER" id="PTHR47371:SF3">
    <property type="entry name" value="PHOSPHOGLYCEROL TRANSFERASE I"/>
    <property type="match status" value="1"/>
</dbReference>
<dbReference type="RefSeq" id="WP_186970109.1">
    <property type="nucleotide sequence ID" value="NZ_JACOPK010000006.1"/>
</dbReference>